<accession>A0A9N9TWK9</accession>
<evidence type="ECO:0000256" key="1">
    <source>
        <dbReference type="SAM" id="MobiDB-lite"/>
    </source>
</evidence>
<gene>
    <name evidence="2" type="ORF">PHYEVI_LOCUS10385</name>
</gene>
<reference evidence="2" key="1">
    <citation type="submission" date="2022-01" db="EMBL/GenBank/DDBJ databases">
        <authorList>
            <person name="King R."/>
        </authorList>
    </citation>
    <scope>NUCLEOTIDE SEQUENCE</scope>
</reference>
<feature type="compositionally biased region" description="Low complexity" evidence="1">
    <location>
        <begin position="260"/>
        <end position="287"/>
    </location>
</feature>
<feature type="compositionally biased region" description="Polar residues" evidence="1">
    <location>
        <begin position="288"/>
        <end position="300"/>
    </location>
</feature>
<feature type="region of interest" description="Disordered" evidence="1">
    <location>
        <begin position="912"/>
        <end position="931"/>
    </location>
</feature>
<feature type="region of interest" description="Disordered" evidence="1">
    <location>
        <begin position="220"/>
        <end position="305"/>
    </location>
</feature>
<feature type="region of interest" description="Disordered" evidence="1">
    <location>
        <begin position="871"/>
        <end position="905"/>
    </location>
</feature>
<evidence type="ECO:0000313" key="3">
    <source>
        <dbReference type="Proteomes" id="UP001153712"/>
    </source>
</evidence>
<evidence type="ECO:0000313" key="2">
    <source>
        <dbReference type="EMBL" id="CAG9864128.1"/>
    </source>
</evidence>
<protein>
    <submittedName>
        <fullName evidence="2">Uncharacterized protein</fullName>
    </submittedName>
</protein>
<keyword evidence="3" id="KW-1185">Reference proteome</keyword>
<name>A0A9N9TWK9_PHYSR</name>
<dbReference type="EMBL" id="OU900100">
    <property type="protein sequence ID" value="CAG9864128.1"/>
    <property type="molecule type" value="Genomic_DNA"/>
</dbReference>
<proteinExistence type="predicted"/>
<organism evidence="2 3">
    <name type="scientific">Phyllotreta striolata</name>
    <name type="common">Striped flea beetle</name>
    <name type="synonym">Crioceris striolata</name>
    <dbReference type="NCBI Taxonomy" id="444603"/>
    <lineage>
        <taxon>Eukaryota</taxon>
        <taxon>Metazoa</taxon>
        <taxon>Ecdysozoa</taxon>
        <taxon>Arthropoda</taxon>
        <taxon>Hexapoda</taxon>
        <taxon>Insecta</taxon>
        <taxon>Pterygota</taxon>
        <taxon>Neoptera</taxon>
        <taxon>Endopterygota</taxon>
        <taxon>Coleoptera</taxon>
        <taxon>Polyphaga</taxon>
        <taxon>Cucujiformia</taxon>
        <taxon>Chrysomeloidea</taxon>
        <taxon>Chrysomelidae</taxon>
        <taxon>Galerucinae</taxon>
        <taxon>Alticini</taxon>
        <taxon>Phyllotreta</taxon>
    </lineage>
</organism>
<sequence length="1129" mass="125745">MPCIDVGCGFDEISQEPFNIKNIDIFSTDLRPSTHTNDYFSSIPGAPLHGYVSQTMASEEDRSKSCHTLLQESFDERLGKVKIHVPAVRNKPLNIKLITRRPTGFIAPIPSSVSDVSTEPGVFRQEQTEHSIRIERFHQEKIGSVVITLPNVPHNSRNSKILHRTPTGFIGPIIDDSYDTIDYSSNQNSSGELNNTYVPFSPYYINTNVEENNLSQENFEDGSNEVVTSENDELPNDISNEPVVNNSSGAIDPQPNATSNNNDNNNNDDNNNNNNDNNNNNVSNDNNGQGQESTNDTGESCESRQNEERFNVNVNIPHLSCKNLWEDMLVEVKLLNRRPIKINKFLNNDTESEEPIVPEQEICKNEMAPLLNEPLHELPNATENIFPVPNEPPIGTENIFCVPKEPQNEADNIFCVSYEPPKEAENIFPVPNELPIGIENIFCVPNEPPKEAENIFCVPNEPPIGSVTSDKLPHQEIPNQTPTGFNVNVNIPHVSCKNLWEDMLVEVKLLNRRPIKINKFLNNDTESEEPIVPEQGICNNEMAPLLNEPTQEPPNEAENIFPVPNEPQNQAENIFCVSQEPPNEAENIFPVPNEPPNETENIFCVSHEPPNEPENIFSGSVIQQSFIERLGEVCLRVPAFRYKPPNFKIVTRIPTGPVSPSGGSLSDEVSNSTNECSVVDHSAVPNPSEFHRINNVGHSEVEYSIIHESFNERIGNVTIRVPTAFNKPPNINLINRTPTGFIRPAIDESSLDSFEFADYAVDSLPENLVTDSKNIGLIVKTKSHQTGLELDDTSGNIIFLVNKLVSIICQEYVIHKESDESRENCADGEKVDQIQKIIIKLSSTSVSTLSDSVESRDVCVDNIDVTIFGTKEETNSHTKPGNNETNKQEVIDNEENSSTPEENDVCTEDASAIIGNTPSGDKDDKGESTIDEEETVCVANRNENGNSPTISPIDKGDFAVQEVCNTPKEEPKSRVENEKNPKINFIVPSTSTKPKLIHRKPTGYIHPEYLKEMDPKPRLRGPARFALQYDEFVVRDYWTKSKPNKKRLPAHQDTPRCSMMVPMAYSSIAPLPATRESPMAATTSMSPGLSRWTLDGAVEDRPTPGLVALAQGNGTFGEKIGWRLMFAFL</sequence>
<feature type="compositionally biased region" description="Acidic residues" evidence="1">
    <location>
        <begin position="891"/>
        <end position="905"/>
    </location>
</feature>
<dbReference type="AlphaFoldDB" id="A0A9N9TWK9"/>
<feature type="compositionally biased region" description="Polar residues" evidence="1">
    <location>
        <begin position="237"/>
        <end position="259"/>
    </location>
</feature>
<dbReference type="Proteomes" id="UP001153712">
    <property type="component" value="Chromosome 7"/>
</dbReference>